<reference evidence="1 2" key="1">
    <citation type="journal article" date="2018" name="IMA Fungus">
        <title>IMA Genome-F 10: Nine draft genome sequences of Claviceps purpurea s.lat., including C. arundinis, C. humidiphila, and C. cf. spartinae, pseudomolecules for the pitch canker pathogen Fusarium circinatum, draft genome of Davidsoniella eucalypti, Grosmannia galeiformis, Quambalaria eucalypti, and Teratosphaeria destructans.</title>
        <authorList>
            <person name="Wingfield B.D."/>
            <person name="Liu M."/>
            <person name="Nguyen H.D."/>
            <person name="Lane F.A."/>
            <person name="Morgan S.W."/>
            <person name="De Vos L."/>
            <person name="Wilken P.M."/>
            <person name="Duong T.A."/>
            <person name="Aylward J."/>
            <person name="Coetzee M.P."/>
            <person name="Dadej K."/>
            <person name="De Beer Z.W."/>
            <person name="Findlay W."/>
            <person name="Havenga M."/>
            <person name="Kolarik M."/>
            <person name="Menzies J.G."/>
            <person name="Naidoo K."/>
            <person name="Pochopski O."/>
            <person name="Shoukouhi P."/>
            <person name="Santana Q.C."/>
            <person name="Seifert K.A."/>
            <person name="Soal N."/>
            <person name="Steenkamp E.T."/>
            <person name="Tatham C.T."/>
            <person name="van der Nest M.A."/>
            <person name="Wingfield M.J."/>
        </authorList>
    </citation>
    <scope>NUCLEOTIDE SEQUENCE [LARGE SCALE GENOMIC DNA]</scope>
    <source>
        <strain evidence="1">CMW44962</strain>
    </source>
</reference>
<protein>
    <submittedName>
        <fullName evidence="1">Uncharacterized protein</fullName>
    </submittedName>
</protein>
<sequence length="142" mass="15529">LGLRRGVDWTAADGKALGWRRRFGDGLTGGLDPRRRAGQVARLQGALLEDLGELETADQHDEFFSAFPEAVEMVFSTAHLVDALLGRGLVRGILPADRRRGFERVEQAGESIHHRLALIDLAGSPPAGPRLERRDSLVELGQ</sequence>
<dbReference type="AlphaFoldDB" id="A0A9W7W2G8"/>
<organism evidence="1 2">
    <name type="scientific">Teratosphaeria destructans</name>
    <dbReference type="NCBI Taxonomy" id="418781"/>
    <lineage>
        <taxon>Eukaryota</taxon>
        <taxon>Fungi</taxon>
        <taxon>Dikarya</taxon>
        <taxon>Ascomycota</taxon>
        <taxon>Pezizomycotina</taxon>
        <taxon>Dothideomycetes</taxon>
        <taxon>Dothideomycetidae</taxon>
        <taxon>Mycosphaerellales</taxon>
        <taxon>Teratosphaeriaceae</taxon>
        <taxon>Teratosphaeria</taxon>
    </lineage>
</organism>
<dbReference type="Proteomes" id="UP001138500">
    <property type="component" value="Unassembled WGS sequence"/>
</dbReference>
<name>A0A9W7W2G8_9PEZI</name>
<dbReference type="EMBL" id="RIBY02001856">
    <property type="protein sequence ID" value="KAH9827842.1"/>
    <property type="molecule type" value="Genomic_DNA"/>
</dbReference>
<reference evidence="1 2" key="2">
    <citation type="journal article" date="2021" name="Curr. Genet.">
        <title>Genetic response to nitrogen starvation in the aggressive Eucalyptus foliar pathogen Teratosphaeria destructans.</title>
        <authorList>
            <person name="Havenga M."/>
            <person name="Wingfield B.D."/>
            <person name="Wingfield M.J."/>
            <person name="Dreyer L.L."/>
            <person name="Roets F."/>
            <person name="Aylward J."/>
        </authorList>
    </citation>
    <scope>NUCLEOTIDE SEQUENCE [LARGE SCALE GENOMIC DNA]</scope>
    <source>
        <strain evidence="1">CMW44962</strain>
    </source>
</reference>
<keyword evidence="2" id="KW-1185">Reference proteome</keyword>
<gene>
    <name evidence="1" type="ORF">Tdes44962_MAKER02776</name>
</gene>
<evidence type="ECO:0000313" key="1">
    <source>
        <dbReference type="EMBL" id="KAH9827842.1"/>
    </source>
</evidence>
<feature type="non-terminal residue" evidence="1">
    <location>
        <position position="1"/>
    </location>
</feature>
<evidence type="ECO:0000313" key="2">
    <source>
        <dbReference type="Proteomes" id="UP001138500"/>
    </source>
</evidence>
<comment type="caution">
    <text evidence="1">The sequence shown here is derived from an EMBL/GenBank/DDBJ whole genome shotgun (WGS) entry which is preliminary data.</text>
</comment>
<proteinExistence type="predicted"/>
<accession>A0A9W7W2G8</accession>